<name>A0A1G8YCZ0_9FLAO</name>
<dbReference type="EMBL" id="FNEZ01000003">
    <property type="protein sequence ID" value="SDK00095.1"/>
    <property type="molecule type" value="Genomic_DNA"/>
</dbReference>
<evidence type="ECO:0000256" key="1">
    <source>
        <dbReference type="SAM" id="Phobius"/>
    </source>
</evidence>
<keyword evidence="1" id="KW-0472">Membrane</keyword>
<dbReference type="GO" id="GO:0016020">
    <property type="term" value="C:membrane"/>
    <property type="evidence" value="ECO:0007669"/>
    <property type="project" value="TreeGrafter"/>
</dbReference>
<feature type="transmembrane region" description="Helical" evidence="1">
    <location>
        <begin position="89"/>
        <end position="106"/>
    </location>
</feature>
<dbReference type="InterPro" id="IPR002656">
    <property type="entry name" value="Acyl_transf_3_dom"/>
</dbReference>
<sequence>MASELTHKKFYGLDHLRALAISYVFLFHYFIISNGQPQWLPGFAKFGWTGVDLFFVLSGFLISSQLFFQIKQERKISFKIFFLKRFFRIIPAFLATVGVYFCMPFFREKEALPPLWKFLTFTQNLGLNLKDFGTFSHAWSLCVEEHFYLFLPIILIFLQFSKLFKHAYWLLLLLFLFGLAIRFYSFNQLYLPEINGENPWMYWYKYVYYPTYNRLDGLLAGVAIAAIHRFLPATWGKISAYGNLALALSLAVLSGAYFLCEDQQTFNASVFGFPLIAFGYGLMVIGAISPTSFIYKWNSKVTTFIATLSYAIYLTHKGVIHMTHKLLENVHLNSNLMLVICIVSCTMAAILLNFAVEKPFMKLRDKLLA</sequence>
<protein>
    <submittedName>
        <fullName evidence="3">Peptidoglycan/LPS O-acetylase OafA/YrhL, contains acyltransferase and SGNH-hydrolase domains</fullName>
    </submittedName>
</protein>
<dbReference type="GO" id="GO:0016787">
    <property type="term" value="F:hydrolase activity"/>
    <property type="evidence" value="ECO:0007669"/>
    <property type="project" value="UniProtKB-KW"/>
</dbReference>
<gene>
    <name evidence="3" type="ORF">SAMN04487935_2263</name>
</gene>
<dbReference type="OrthoDB" id="290051at2"/>
<evidence type="ECO:0000259" key="2">
    <source>
        <dbReference type="Pfam" id="PF01757"/>
    </source>
</evidence>
<reference evidence="3 4" key="1">
    <citation type="submission" date="2016-10" db="EMBL/GenBank/DDBJ databases">
        <authorList>
            <person name="de Groot N.N."/>
        </authorList>
    </citation>
    <scope>NUCLEOTIDE SEQUENCE [LARGE SCALE GENOMIC DNA]</scope>
    <source>
        <strain evidence="3 4">CGMCC 1.10076</strain>
    </source>
</reference>
<evidence type="ECO:0000313" key="3">
    <source>
        <dbReference type="EMBL" id="SDK00095.1"/>
    </source>
</evidence>
<feature type="transmembrane region" description="Helical" evidence="1">
    <location>
        <begin position="336"/>
        <end position="356"/>
    </location>
</feature>
<keyword evidence="3" id="KW-0012">Acyltransferase</keyword>
<feature type="transmembrane region" description="Helical" evidence="1">
    <location>
        <begin position="240"/>
        <end position="259"/>
    </location>
</feature>
<keyword evidence="1" id="KW-0812">Transmembrane</keyword>
<keyword evidence="1" id="KW-1133">Transmembrane helix</keyword>
<dbReference type="PANTHER" id="PTHR23028">
    <property type="entry name" value="ACETYLTRANSFERASE"/>
    <property type="match status" value="1"/>
</dbReference>
<dbReference type="GO" id="GO:0009103">
    <property type="term" value="P:lipopolysaccharide biosynthetic process"/>
    <property type="evidence" value="ECO:0007669"/>
    <property type="project" value="TreeGrafter"/>
</dbReference>
<feature type="transmembrane region" description="Helical" evidence="1">
    <location>
        <begin position="167"/>
        <end position="186"/>
    </location>
</feature>
<keyword evidence="4" id="KW-1185">Reference proteome</keyword>
<feature type="domain" description="Acyltransferase 3" evidence="2">
    <location>
        <begin position="11"/>
        <end position="350"/>
    </location>
</feature>
<keyword evidence="3" id="KW-0808">Transferase</keyword>
<dbReference type="InterPro" id="IPR050879">
    <property type="entry name" value="Acyltransferase_3"/>
</dbReference>
<accession>A0A1G8YCZ0</accession>
<organism evidence="3 4">
    <name type="scientific">Flavobacterium noncentrifugens</name>
    <dbReference type="NCBI Taxonomy" id="1128970"/>
    <lineage>
        <taxon>Bacteria</taxon>
        <taxon>Pseudomonadati</taxon>
        <taxon>Bacteroidota</taxon>
        <taxon>Flavobacteriia</taxon>
        <taxon>Flavobacteriales</taxon>
        <taxon>Flavobacteriaceae</taxon>
        <taxon>Flavobacterium</taxon>
    </lineage>
</organism>
<dbReference type="GO" id="GO:0016747">
    <property type="term" value="F:acyltransferase activity, transferring groups other than amino-acyl groups"/>
    <property type="evidence" value="ECO:0007669"/>
    <property type="project" value="InterPro"/>
</dbReference>
<dbReference type="PANTHER" id="PTHR23028:SF53">
    <property type="entry name" value="ACYL_TRANSF_3 DOMAIN-CONTAINING PROTEIN"/>
    <property type="match status" value="1"/>
</dbReference>
<dbReference type="AlphaFoldDB" id="A0A1G8YCZ0"/>
<dbReference type="RefSeq" id="WP_091395374.1">
    <property type="nucleotide sequence ID" value="NZ_BKAI01000006.1"/>
</dbReference>
<evidence type="ECO:0000313" key="4">
    <source>
        <dbReference type="Proteomes" id="UP000199580"/>
    </source>
</evidence>
<feature type="transmembrane region" description="Helical" evidence="1">
    <location>
        <begin position="265"/>
        <end position="285"/>
    </location>
</feature>
<dbReference type="Proteomes" id="UP000199580">
    <property type="component" value="Unassembled WGS sequence"/>
</dbReference>
<dbReference type="STRING" id="1128970.SAMN04487935_2263"/>
<dbReference type="Pfam" id="PF01757">
    <property type="entry name" value="Acyl_transf_3"/>
    <property type="match status" value="1"/>
</dbReference>
<proteinExistence type="predicted"/>
<feature type="transmembrane region" description="Helical" evidence="1">
    <location>
        <begin position="12"/>
        <end position="31"/>
    </location>
</feature>
<keyword evidence="3" id="KW-0378">Hydrolase</keyword>
<feature type="transmembrane region" description="Helical" evidence="1">
    <location>
        <begin position="138"/>
        <end position="160"/>
    </location>
</feature>
<feature type="transmembrane region" description="Helical" evidence="1">
    <location>
        <begin position="46"/>
        <end position="68"/>
    </location>
</feature>